<feature type="compositionally biased region" description="Basic and acidic residues" evidence="1">
    <location>
        <begin position="114"/>
        <end position="133"/>
    </location>
</feature>
<feature type="compositionally biased region" description="Basic and acidic residues" evidence="1">
    <location>
        <begin position="43"/>
        <end position="52"/>
    </location>
</feature>
<feature type="compositionally biased region" description="Basic and acidic residues" evidence="1">
    <location>
        <begin position="221"/>
        <end position="253"/>
    </location>
</feature>
<feature type="compositionally biased region" description="Basic residues" evidence="1">
    <location>
        <begin position="325"/>
        <end position="339"/>
    </location>
</feature>
<feature type="compositionally biased region" description="Low complexity" evidence="1">
    <location>
        <begin position="70"/>
        <end position="80"/>
    </location>
</feature>
<proteinExistence type="predicted"/>
<feature type="region of interest" description="Disordered" evidence="1">
    <location>
        <begin position="306"/>
        <end position="378"/>
    </location>
</feature>
<gene>
    <name evidence="2" type="ORF">PBIL07802_LOCUS15005</name>
</gene>
<dbReference type="EMBL" id="HBIB01022943">
    <property type="protein sequence ID" value="CAE0252776.1"/>
    <property type="molecule type" value="Transcribed_RNA"/>
</dbReference>
<sequence>MPSEEGESSGSKEPDVQDSSIELDVSDKGATGGQKEGSMELDVASKAKKEDGEGSMVLEGDAKDTTSLNGSAGAGQSSSGKVEGVGSNDGAEKEGSEGTSAGQPSSKSDSTVDDASKSVEKKSEKPDAERDEANELAEDIVEDVVDDDEEGRATDVGEEDEEEVGKEVGNEEVSSGSSSSSSSSSSTDSSDDEDGAGPQKKRSQRPVSLFAEEGDEEEEERREVEGQDQRSAGERRKSKEGDERDTSEAKRADMGSVGEPGEESAGVGKPSEQTVEMTLEGKNVVLQQKLLMLALLDVRLCQVDPGYKKSFMGKPPRPAPPPMATRKRASMTPKAQRRKPPADEDEESSGYISENARTKNQRRASVPGKKGKQAVPATPSLRATLTPVGKKCFDILKGLAGQEYVLIACLPLLCVSASLNVPCFAAALSPPSTHDKLR</sequence>
<accession>A0A7S3G5E8</accession>
<feature type="region of interest" description="Disordered" evidence="1">
    <location>
        <begin position="1"/>
        <end position="275"/>
    </location>
</feature>
<name>A0A7S3G5E8_9EUKA</name>
<dbReference type="AlphaFoldDB" id="A0A7S3G5E8"/>
<evidence type="ECO:0000313" key="2">
    <source>
        <dbReference type="EMBL" id="CAE0252776.1"/>
    </source>
</evidence>
<feature type="compositionally biased region" description="Low complexity" evidence="1">
    <location>
        <begin position="171"/>
        <end position="188"/>
    </location>
</feature>
<feature type="compositionally biased region" description="Acidic residues" evidence="1">
    <location>
        <begin position="134"/>
        <end position="164"/>
    </location>
</feature>
<reference evidence="2" key="1">
    <citation type="submission" date="2021-01" db="EMBL/GenBank/DDBJ databases">
        <authorList>
            <person name="Corre E."/>
            <person name="Pelletier E."/>
            <person name="Niang G."/>
            <person name="Scheremetjew M."/>
            <person name="Finn R."/>
            <person name="Kale V."/>
            <person name="Holt S."/>
            <person name="Cochrane G."/>
            <person name="Meng A."/>
            <person name="Brown T."/>
            <person name="Cohen L."/>
        </authorList>
    </citation>
    <scope>NUCLEOTIDE SEQUENCE</scope>
    <source>
        <strain evidence="2">NIES-2562</strain>
    </source>
</reference>
<feature type="compositionally biased region" description="Polar residues" evidence="1">
    <location>
        <begin position="97"/>
        <end position="109"/>
    </location>
</feature>
<organism evidence="2">
    <name type="scientific">Palpitomonas bilix</name>
    <dbReference type="NCBI Taxonomy" id="652834"/>
    <lineage>
        <taxon>Eukaryota</taxon>
        <taxon>Eukaryota incertae sedis</taxon>
    </lineage>
</organism>
<protein>
    <submittedName>
        <fullName evidence="2">Uncharacterized protein</fullName>
    </submittedName>
</protein>
<evidence type="ECO:0000256" key="1">
    <source>
        <dbReference type="SAM" id="MobiDB-lite"/>
    </source>
</evidence>